<dbReference type="RefSeq" id="WP_114350887.1">
    <property type="nucleotide sequence ID" value="NZ_QPJL01000044.1"/>
</dbReference>
<keyword evidence="3 7" id="KW-0808">Transferase</keyword>
<keyword evidence="2" id="KW-1277">Toxin-antitoxin system</keyword>
<evidence type="ECO:0000313" key="7">
    <source>
        <dbReference type="EMBL" id="RCW78187.1"/>
    </source>
</evidence>
<evidence type="ECO:0000256" key="3">
    <source>
        <dbReference type="ARBA" id="ARBA00022679"/>
    </source>
</evidence>
<dbReference type="PANTHER" id="PTHR36449:SF1">
    <property type="entry name" value="ACETYLTRANSFERASE"/>
    <property type="match status" value="1"/>
</dbReference>
<protein>
    <submittedName>
        <fullName evidence="7">Acetyltransferase (GNAT) family protein</fullName>
    </submittedName>
</protein>
<dbReference type="InterPro" id="IPR016181">
    <property type="entry name" value="Acyl_CoA_acyltransferase"/>
</dbReference>
<keyword evidence="4" id="KW-0012">Acyltransferase</keyword>
<dbReference type="SUPFAM" id="SSF55729">
    <property type="entry name" value="Acyl-CoA N-acyltransferases (Nat)"/>
    <property type="match status" value="1"/>
</dbReference>
<organism evidence="7 8">
    <name type="scientific">Paracoccus lutimaris</name>
    <dbReference type="NCBI Taxonomy" id="1490030"/>
    <lineage>
        <taxon>Bacteria</taxon>
        <taxon>Pseudomonadati</taxon>
        <taxon>Pseudomonadota</taxon>
        <taxon>Alphaproteobacteria</taxon>
        <taxon>Rhodobacterales</taxon>
        <taxon>Paracoccaceae</taxon>
        <taxon>Paracoccus</taxon>
    </lineage>
</organism>
<sequence length="168" mass="17734">MTDGALQAPVPLADHHDVEAFASGAPTLDAWIRRKARANQASGASRTYVLCRGQRVVGFYALAAGSVSHDLSPRKLRQNMPDPVPVIVLGRLAVDASEQGNGLGRALLRDAVLRVAAAAREVGVAAMLVHALNDRAKAFYVAAGLEPSPVDPMVLILRIKDINALIGD</sequence>
<dbReference type="PANTHER" id="PTHR36449">
    <property type="entry name" value="ACETYLTRANSFERASE-RELATED"/>
    <property type="match status" value="1"/>
</dbReference>
<dbReference type="AlphaFoldDB" id="A0A368YH29"/>
<evidence type="ECO:0000256" key="4">
    <source>
        <dbReference type="ARBA" id="ARBA00023315"/>
    </source>
</evidence>
<dbReference type="Gene3D" id="3.40.630.30">
    <property type="match status" value="1"/>
</dbReference>
<keyword evidence="8" id="KW-1185">Reference proteome</keyword>
<feature type="domain" description="N-acetyltransferase" evidence="6">
    <location>
        <begin position="1"/>
        <end position="163"/>
    </location>
</feature>
<dbReference type="CDD" id="cd04301">
    <property type="entry name" value="NAT_SF"/>
    <property type="match status" value="1"/>
</dbReference>
<dbReference type="GO" id="GO:0016747">
    <property type="term" value="F:acyltransferase activity, transferring groups other than amino-acyl groups"/>
    <property type="evidence" value="ECO:0007669"/>
    <property type="project" value="InterPro"/>
</dbReference>
<dbReference type="Proteomes" id="UP000253345">
    <property type="component" value="Unassembled WGS sequence"/>
</dbReference>
<comment type="caution">
    <text evidence="7">The sequence shown here is derived from an EMBL/GenBank/DDBJ whole genome shotgun (WGS) entry which is preliminary data.</text>
</comment>
<keyword evidence="1" id="KW-0678">Repressor</keyword>
<dbReference type="Pfam" id="PF00583">
    <property type="entry name" value="Acetyltransf_1"/>
    <property type="match status" value="1"/>
</dbReference>
<evidence type="ECO:0000259" key="6">
    <source>
        <dbReference type="PROSITE" id="PS51186"/>
    </source>
</evidence>
<accession>A0A368YH29</accession>
<dbReference type="EMBL" id="QPJL01000044">
    <property type="protein sequence ID" value="RCW78187.1"/>
    <property type="molecule type" value="Genomic_DNA"/>
</dbReference>
<dbReference type="PROSITE" id="PS51186">
    <property type="entry name" value="GNAT"/>
    <property type="match status" value="1"/>
</dbReference>
<reference evidence="7 8" key="1">
    <citation type="submission" date="2018-07" db="EMBL/GenBank/DDBJ databases">
        <title>Genomic Encyclopedia of Type Strains, Phase III (KMG-III): the genomes of soil and plant-associated and newly described type strains.</title>
        <authorList>
            <person name="Whitman W."/>
        </authorList>
    </citation>
    <scope>NUCLEOTIDE SEQUENCE [LARGE SCALE GENOMIC DNA]</scope>
    <source>
        <strain evidence="7 8">CECT 8525</strain>
    </source>
</reference>
<dbReference type="InterPro" id="IPR000182">
    <property type="entry name" value="GNAT_dom"/>
</dbReference>
<proteinExistence type="predicted"/>
<evidence type="ECO:0000256" key="5">
    <source>
        <dbReference type="ARBA" id="ARBA00049880"/>
    </source>
</evidence>
<name>A0A368YH29_9RHOB</name>
<gene>
    <name evidence="7" type="ORF">DFP89_1448</name>
</gene>
<evidence type="ECO:0000313" key="8">
    <source>
        <dbReference type="Proteomes" id="UP000253345"/>
    </source>
</evidence>
<comment type="catalytic activity">
    <reaction evidence="5">
        <text>glycyl-tRNA(Gly) + acetyl-CoA = N-acetylglycyl-tRNA(Gly) + CoA + H(+)</text>
        <dbReference type="Rhea" id="RHEA:81867"/>
        <dbReference type="Rhea" id="RHEA-COMP:9683"/>
        <dbReference type="Rhea" id="RHEA-COMP:19766"/>
        <dbReference type="ChEBI" id="CHEBI:15378"/>
        <dbReference type="ChEBI" id="CHEBI:57287"/>
        <dbReference type="ChEBI" id="CHEBI:57288"/>
        <dbReference type="ChEBI" id="CHEBI:78522"/>
        <dbReference type="ChEBI" id="CHEBI:232036"/>
    </reaction>
</comment>
<evidence type="ECO:0000256" key="1">
    <source>
        <dbReference type="ARBA" id="ARBA00022491"/>
    </source>
</evidence>
<dbReference type="OrthoDB" id="9799147at2"/>
<evidence type="ECO:0000256" key="2">
    <source>
        <dbReference type="ARBA" id="ARBA00022649"/>
    </source>
</evidence>